<feature type="transmembrane region" description="Helical" evidence="10">
    <location>
        <begin position="64"/>
        <end position="81"/>
    </location>
</feature>
<evidence type="ECO:0000256" key="10">
    <source>
        <dbReference type="SAM" id="Phobius"/>
    </source>
</evidence>
<comment type="caution">
    <text evidence="11">The sequence shown here is derived from an EMBL/GenBank/DDBJ whole genome shotgun (WGS) entry which is preliminary data.</text>
</comment>
<evidence type="ECO:0000313" key="12">
    <source>
        <dbReference type="Proteomes" id="UP000290545"/>
    </source>
</evidence>
<evidence type="ECO:0000256" key="5">
    <source>
        <dbReference type="ARBA" id="ARBA00022448"/>
    </source>
</evidence>
<protein>
    <recommendedName>
        <fullName evidence="4">Nicotinamide riboside transporter PnuC</fullName>
    </recommendedName>
</protein>
<dbReference type="Pfam" id="PF04973">
    <property type="entry name" value="NMN_transporter"/>
    <property type="match status" value="1"/>
</dbReference>
<comment type="function">
    <text evidence="1">Required for nicotinamide riboside transport across the inner membrane.</text>
</comment>
<dbReference type="InterPro" id="IPR006419">
    <property type="entry name" value="NMN_transpt_PnuC"/>
</dbReference>
<feature type="transmembrane region" description="Helical" evidence="10">
    <location>
        <begin position="102"/>
        <end position="120"/>
    </location>
</feature>
<feature type="transmembrane region" description="Helical" evidence="10">
    <location>
        <begin position="176"/>
        <end position="194"/>
    </location>
</feature>
<gene>
    <name evidence="11" type="ORF">ESB13_17145</name>
</gene>
<dbReference type="PANTHER" id="PTHR36122">
    <property type="entry name" value="NICOTINAMIDE RIBOSIDE TRANSPORTER PNUC"/>
    <property type="match status" value="1"/>
</dbReference>
<evidence type="ECO:0000256" key="3">
    <source>
        <dbReference type="ARBA" id="ARBA00006669"/>
    </source>
</evidence>
<evidence type="ECO:0000256" key="9">
    <source>
        <dbReference type="ARBA" id="ARBA00023136"/>
    </source>
</evidence>
<keyword evidence="5" id="KW-0813">Transport</keyword>
<feature type="transmembrane region" description="Helical" evidence="10">
    <location>
        <begin position="40"/>
        <end position="58"/>
    </location>
</feature>
<comment type="similarity">
    <text evidence="3">Belongs to the nicotinamide ribonucleoside (NR) uptake permease (TC 4.B.1) family.</text>
</comment>
<name>A0A4Q1D7V6_9BACT</name>
<keyword evidence="7 10" id="KW-0812">Transmembrane</keyword>
<dbReference type="Proteomes" id="UP000290545">
    <property type="component" value="Unassembled WGS sequence"/>
</dbReference>
<evidence type="ECO:0000313" key="11">
    <source>
        <dbReference type="EMBL" id="RXK83797.1"/>
    </source>
</evidence>
<dbReference type="GO" id="GO:0005886">
    <property type="term" value="C:plasma membrane"/>
    <property type="evidence" value="ECO:0007669"/>
    <property type="project" value="UniProtKB-SubCell"/>
</dbReference>
<dbReference type="RefSeq" id="WP_129004849.1">
    <property type="nucleotide sequence ID" value="NZ_SDHZ01000002.1"/>
</dbReference>
<keyword evidence="12" id="KW-1185">Reference proteome</keyword>
<accession>A0A4Q1D7V6</accession>
<evidence type="ECO:0000256" key="4">
    <source>
        <dbReference type="ARBA" id="ARBA00017522"/>
    </source>
</evidence>
<dbReference type="PANTHER" id="PTHR36122:SF2">
    <property type="entry name" value="NICOTINAMIDE RIBOSIDE TRANSPORTER PNUC"/>
    <property type="match status" value="1"/>
</dbReference>
<dbReference type="GO" id="GO:0034257">
    <property type="term" value="F:nicotinamide riboside transmembrane transporter activity"/>
    <property type="evidence" value="ECO:0007669"/>
    <property type="project" value="InterPro"/>
</dbReference>
<evidence type="ECO:0000256" key="2">
    <source>
        <dbReference type="ARBA" id="ARBA00004651"/>
    </source>
</evidence>
<keyword evidence="8 10" id="KW-1133">Transmembrane helix</keyword>
<organism evidence="11 12">
    <name type="scientific">Filimonas effusa</name>
    <dbReference type="NCBI Taxonomy" id="2508721"/>
    <lineage>
        <taxon>Bacteria</taxon>
        <taxon>Pseudomonadati</taxon>
        <taxon>Bacteroidota</taxon>
        <taxon>Chitinophagia</taxon>
        <taxon>Chitinophagales</taxon>
        <taxon>Chitinophagaceae</taxon>
        <taxon>Filimonas</taxon>
    </lineage>
</organism>
<keyword evidence="9 10" id="KW-0472">Membrane</keyword>
<dbReference type="AlphaFoldDB" id="A0A4Q1D7V6"/>
<evidence type="ECO:0000256" key="8">
    <source>
        <dbReference type="ARBA" id="ARBA00022989"/>
    </source>
</evidence>
<proteinExistence type="inferred from homology"/>
<keyword evidence="6" id="KW-1003">Cell membrane</keyword>
<dbReference type="EMBL" id="SDHZ01000002">
    <property type="protein sequence ID" value="RXK83797.1"/>
    <property type="molecule type" value="Genomic_DNA"/>
</dbReference>
<evidence type="ECO:0000256" key="1">
    <source>
        <dbReference type="ARBA" id="ARBA00002672"/>
    </source>
</evidence>
<evidence type="ECO:0000256" key="6">
    <source>
        <dbReference type="ARBA" id="ARBA00022475"/>
    </source>
</evidence>
<reference evidence="11 12" key="1">
    <citation type="submission" date="2019-01" db="EMBL/GenBank/DDBJ databases">
        <title>Filimonas sp. strain TTM-71.</title>
        <authorList>
            <person name="Chen W.-M."/>
        </authorList>
    </citation>
    <scope>NUCLEOTIDE SEQUENCE [LARGE SCALE GENOMIC DNA]</scope>
    <source>
        <strain evidence="11 12">TTM-71</strain>
    </source>
</reference>
<dbReference type="OrthoDB" id="9791248at2"/>
<dbReference type="NCBIfam" id="TIGR01528">
    <property type="entry name" value="NMN_trans_PnuC"/>
    <property type="match status" value="1"/>
</dbReference>
<comment type="subcellular location">
    <subcellularLocation>
        <location evidence="2">Cell membrane</location>
        <topology evidence="2">Multi-pass membrane protein</topology>
    </subcellularLocation>
</comment>
<sequence>MDIQYWLSLFAEQAQQTSAVEWVAVIFGVTEVLLARRNHILLYPAGIISTVLIAYIMFDSKLYAEALLNAYYLIMSVYGWIHWARRRNEPALPITHTQGKEWAVVVLIAGLGWAVLYGTLSHYTDAHYPTWDAWVSSTAWAGMWLLARRKVENWLLLNLSNLFAVPLLFYKALPMMACLTIFLFIIAVLGYFDWRKKAVKTVRNREFS</sequence>
<evidence type="ECO:0000256" key="7">
    <source>
        <dbReference type="ARBA" id="ARBA00022692"/>
    </source>
</evidence>